<reference evidence="1" key="1">
    <citation type="journal article" date="2020" name="Nature">
        <title>Giant virus diversity and host interactions through global metagenomics.</title>
        <authorList>
            <person name="Schulz F."/>
            <person name="Roux S."/>
            <person name="Paez-Espino D."/>
            <person name="Jungbluth S."/>
            <person name="Walsh D.A."/>
            <person name="Denef V.J."/>
            <person name="McMahon K.D."/>
            <person name="Konstantinidis K.T."/>
            <person name="Eloe-Fadrosh E.A."/>
            <person name="Kyrpides N.C."/>
            <person name="Woyke T."/>
        </authorList>
    </citation>
    <scope>NUCLEOTIDE SEQUENCE</scope>
    <source>
        <strain evidence="1">GVMAG-S-ERX556126-94</strain>
    </source>
</reference>
<name>A0A6C0FKC7_9ZZZZ</name>
<accession>A0A6C0FKC7</accession>
<sequence>MKLIRLTPDNVRYYIGNEILFKSRGKHIVKIILDMSKSGKSIKIDHPDLQNSLQIVSREVYVILDSDKYD</sequence>
<dbReference type="AlphaFoldDB" id="A0A6C0FKC7"/>
<evidence type="ECO:0000313" key="1">
    <source>
        <dbReference type="EMBL" id="QHT39015.1"/>
    </source>
</evidence>
<protein>
    <submittedName>
        <fullName evidence="1">Uncharacterized protein</fullName>
    </submittedName>
</protein>
<organism evidence="1">
    <name type="scientific">viral metagenome</name>
    <dbReference type="NCBI Taxonomy" id="1070528"/>
    <lineage>
        <taxon>unclassified sequences</taxon>
        <taxon>metagenomes</taxon>
        <taxon>organismal metagenomes</taxon>
    </lineage>
</organism>
<dbReference type="EMBL" id="MN738838">
    <property type="protein sequence ID" value="QHT39015.1"/>
    <property type="molecule type" value="Genomic_DNA"/>
</dbReference>
<proteinExistence type="predicted"/>